<dbReference type="EMBL" id="JBIRGH010000028">
    <property type="protein sequence ID" value="MFH8588985.1"/>
    <property type="molecule type" value="Genomic_DNA"/>
</dbReference>
<accession>A0ABW7RRN9</accession>
<dbReference type="Gene3D" id="3.40.710.10">
    <property type="entry name" value="DD-peptidase/beta-lactamase superfamily"/>
    <property type="match status" value="1"/>
</dbReference>
<comment type="caution">
    <text evidence="5">The sequence shown here is derived from an EMBL/GenBank/DDBJ whole genome shotgun (WGS) entry which is preliminary data.</text>
</comment>
<gene>
    <name evidence="5" type="ORF">ACH4GP_32170</name>
</gene>
<keyword evidence="5" id="KW-0645">Protease</keyword>
<evidence type="ECO:0000256" key="3">
    <source>
        <dbReference type="SAM" id="SignalP"/>
    </source>
</evidence>
<dbReference type="PANTHER" id="PTHR21581">
    <property type="entry name" value="D-ALANYL-D-ALANINE CARBOXYPEPTIDASE"/>
    <property type="match status" value="1"/>
</dbReference>
<keyword evidence="2" id="KW-0472">Membrane</keyword>
<keyword evidence="2" id="KW-0812">Transmembrane</keyword>
<evidence type="ECO:0000313" key="6">
    <source>
        <dbReference type="Proteomes" id="UP001610990"/>
    </source>
</evidence>
<reference evidence="5 6" key="1">
    <citation type="submission" date="2024-10" db="EMBL/GenBank/DDBJ databases">
        <title>The Natural Products Discovery Center: Release of the First 8490 Sequenced Strains for Exploring Actinobacteria Biosynthetic Diversity.</title>
        <authorList>
            <person name="Kalkreuter E."/>
            <person name="Kautsar S.A."/>
            <person name="Yang D."/>
            <person name="Bader C.D."/>
            <person name="Teijaro C.N."/>
            <person name="Fluegel L."/>
            <person name="Davis C.M."/>
            <person name="Simpson J.R."/>
            <person name="Lauterbach L."/>
            <person name="Steele A.D."/>
            <person name="Gui C."/>
            <person name="Meng S."/>
            <person name="Li G."/>
            <person name="Viehrig K."/>
            <person name="Ye F."/>
            <person name="Su P."/>
            <person name="Kiefer A.F."/>
            <person name="Nichols A."/>
            <person name="Cepeda A.J."/>
            <person name="Yan W."/>
            <person name="Fan B."/>
            <person name="Jiang Y."/>
            <person name="Adhikari A."/>
            <person name="Zheng C.-J."/>
            <person name="Schuster L."/>
            <person name="Cowan T.M."/>
            <person name="Smanski M.J."/>
            <person name="Chevrette M.G."/>
            <person name="De Carvalho L.P.S."/>
            <person name="Shen B."/>
        </authorList>
    </citation>
    <scope>NUCLEOTIDE SEQUENCE [LARGE SCALE GENOMIC DNA]</scope>
    <source>
        <strain evidence="5 6">NPDC018013</strain>
    </source>
</reference>
<dbReference type="InterPro" id="IPR001967">
    <property type="entry name" value="Peptidase_S11_N"/>
</dbReference>
<keyword evidence="6" id="KW-1185">Reference proteome</keyword>
<organism evidence="5 6">
    <name type="scientific">Streptomyces celluloflavus</name>
    <dbReference type="NCBI Taxonomy" id="58344"/>
    <lineage>
        <taxon>Bacteria</taxon>
        <taxon>Bacillati</taxon>
        <taxon>Actinomycetota</taxon>
        <taxon>Actinomycetes</taxon>
        <taxon>Kitasatosporales</taxon>
        <taxon>Streptomycetaceae</taxon>
        <taxon>Streptomyces</taxon>
    </lineage>
</organism>
<dbReference type="Pfam" id="PF00768">
    <property type="entry name" value="Peptidase_S11"/>
    <property type="match status" value="1"/>
</dbReference>
<evidence type="ECO:0000259" key="4">
    <source>
        <dbReference type="Pfam" id="PF00768"/>
    </source>
</evidence>
<dbReference type="GO" id="GO:0004180">
    <property type="term" value="F:carboxypeptidase activity"/>
    <property type="evidence" value="ECO:0007669"/>
    <property type="project" value="UniProtKB-KW"/>
</dbReference>
<evidence type="ECO:0000256" key="2">
    <source>
        <dbReference type="SAM" id="Phobius"/>
    </source>
</evidence>
<sequence length="423" mass="44061">MPRARWSTVRARTAAAVCAASLLAVCGPAFAGGPHGADDVAEVRPTAVHGLPDEPGVQFRPRPDVPWPPEVSAQSWVVADAGSGTILAAKDAHRRLPPASTLKTLFAVTVLPKFSPETVHTVTEAELAGIEAGSALVGIKEDMDYSVADLWRGVFLNSGSDAVRALASMNGGWAETVADMQATAERLGAHDTQVESADGFDIEGQHSSAYDLSLFARAGLADREFVGFASTKTAQFPEDGGPLAFGIQNTNRLLVGSHGVEPYPGLIGVKNGYTSAAGNTLIAAARRDGRTLLVTVMKPRSGAGNAVYEEARALLDWGFHAAPRAEPVGTLAADAPAEESDEPYAGARRTGRRQPAAVPRKTAAPRGSAALRTTAEAQDSGSYEPYAAYVWGFAAVTVALVGLGAGRWRRRRRKGGAAGGESG</sequence>
<feature type="region of interest" description="Disordered" evidence="1">
    <location>
        <begin position="330"/>
        <end position="377"/>
    </location>
</feature>
<dbReference type="InterPro" id="IPR012338">
    <property type="entry name" value="Beta-lactam/transpept-like"/>
</dbReference>
<dbReference type="Proteomes" id="UP001610990">
    <property type="component" value="Unassembled WGS sequence"/>
</dbReference>
<dbReference type="PANTHER" id="PTHR21581:SF33">
    <property type="entry name" value="D-ALANYL-D-ALANINE CARBOXYPEPTIDASE DACB"/>
    <property type="match status" value="1"/>
</dbReference>
<dbReference type="SUPFAM" id="SSF56601">
    <property type="entry name" value="beta-lactamase/transpeptidase-like"/>
    <property type="match status" value="1"/>
</dbReference>
<keyword evidence="2" id="KW-1133">Transmembrane helix</keyword>
<feature type="signal peptide" evidence="3">
    <location>
        <begin position="1"/>
        <end position="31"/>
    </location>
</feature>
<feature type="chain" id="PRO_5045105507" evidence="3">
    <location>
        <begin position="32"/>
        <end position="423"/>
    </location>
</feature>
<proteinExistence type="predicted"/>
<feature type="domain" description="Peptidase S11 D-alanyl-D-alanine carboxypeptidase A N-terminal" evidence="4">
    <location>
        <begin position="68"/>
        <end position="298"/>
    </location>
</feature>
<keyword evidence="3" id="KW-0732">Signal</keyword>
<name>A0ABW7RRN9_9ACTN</name>
<keyword evidence="5" id="KW-0378">Hydrolase</keyword>
<dbReference type="EC" id="3.4.-.-" evidence="5"/>
<evidence type="ECO:0000256" key="1">
    <source>
        <dbReference type="SAM" id="MobiDB-lite"/>
    </source>
</evidence>
<keyword evidence="5" id="KW-0121">Carboxypeptidase</keyword>
<feature type="transmembrane region" description="Helical" evidence="2">
    <location>
        <begin position="386"/>
        <end position="405"/>
    </location>
</feature>
<dbReference type="RefSeq" id="WP_397675978.1">
    <property type="nucleotide sequence ID" value="NZ_JBIRGH010000028.1"/>
</dbReference>
<protein>
    <submittedName>
        <fullName evidence="5">D-alanyl-D-alanine carboxypeptidase family protein</fullName>
        <ecNumber evidence="5">3.4.-.-</ecNumber>
    </submittedName>
</protein>
<evidence type="ECO:0000313" key="5">
    <source>
        <dbReference type="EMBL" id="MFH8588985.1"/>
    </source>
</evidence>